<evidence type="ECO:0000256" key="1">
    <source>
        <dbReference type="ARBA" id="ARBA00006082"/>
    </source>
</evidence>
<dbReference type="InterPro" id="IPR020568">
    <property type="entry name" value="Ribosomal_Su5_D2-typ_SF"/>
</dbReference>
<reference evidence="6 7" key="1">
    <citation type="submission" date="2018-03" db="EMBL/GenBank/DDBJ databases">
        <title>A parallel universe: an anciently diverged bacterial symbiosis in a Hawaiian planthopper (Hemiptera: Cixiidae) reveals rearranged nutritional responsibilities.</title>
        <authorList>
            <person name="Bennett G."/>
            <person name="Mao M."/>
        </authorList>
    </citation>
    <scope>NUCLEOTIDE SEQUENCE [LARGE SCALE GENOMIC DNA]</scope>
    <source>
        <strain evidence="6 7">OLIH</strain>
    </source>
</reference>
<dbReference type="SMART" id="SM01340">
    <property type="entry name" value="DNA_mis_repair"/>
    <property type="match status" value="1"/>
</dbReference>
<dbReference type="CDD" id="cd16926">
    <property type="entry name" value="HATPase_MutL-MLH-PMS-like"/>
    <property type="match status" value="1"/>
</dbReference>
<dbReference type="PROSITE" id="PS00058">
    <property type="entry name" value="DNA_MISMATCH_REPAIR_1"/>
    <property type="match status" value="1"/>
</dbReference>
<dbReference type="GO" id="GO:0016887">
    <property type="term" value="F:ATP hydrolysis activity"/>
    <property type="evidence" value="ECO:0007669"/>
    <property type="project" value="InterPro"/>
</dbReference>
<dbReference type="PANTHER" id="PTHR10073">
    <property type="entry name" value="DNA MISMATCH REPAIR PROTEIN MLH, PMS, MUTL"/>
    <property type="match status" value="1"/>
</dbReference>
<dbReference type="InterPro" id="IPR014762">
    <property type="entry name" value="DNA_mismatch_repair_CS"/>
</dbReference>
<keyword evidence="3" id="KW-0227">DNA damage</keyword>
<evidence type="ECO:0000313" key="6">
    <source>
        <dbReference type="EMBL" id="AXN02639.1"/>
    </source>
</evidence>
<dbReference type="Pfam" id="PF13589">
    <property type="entry name" value="HATPase_c_3"/>
    <property type="match status" value="1"/>
</dbReference>
<dbReference type="Gene3D" id="3.30.565.10">
    <property type="entry name" value="Histidine kinase-like ATPase, C-terminal domain"/>
    <property type="match status" value="1"/>
</dbReference>
<gene>
    <name evidence="6" type="ORF">C9I73_102</name>
</gene>
<evidence type="ECO:0000313" key="7">
    <source>
        <dbReference type="Proteomes" id="UP000257017"/>
    </source>
</evidence>
<protein>
    <recommendedName>
        <fullName evidence="2">DNA mismatch repair protein MutL</fullName>
    </recommendedName>
</protein>
<organism evidence="6 7">
    <name type="scientific">Candidatus Karelsulcia muelleri</name>
    <dbReference type="NCBI Taxonomy" id="336810"/>
    <lineage>
        <taxon>Bacteria</taxon>
        <taxon>Pseudomonadati</taxon>
        <taxon>Bacteroidota</taxon>
        <taxon>Flavobacteriia</taxon>
        <taxon>Flavobacteriales</taxon>
        <taxon>Candidatus Karelsulcia</taxon>
    </lineage>
</organism>
<dbReference type="GO" id="GO:0140664">
    <property type="term" value="F:ATP-dependent DNA damage sensor activity"/>
    <property type="evidence" value="ECO:0007669"/>
    <property type="project" value="InterPro"/>
</dbReference>
<dbReference type="SUPFAM" id="SSF55874">
    <property type="entry name" value="ATPase domain of HSP90 chaperone/DNA topoisomerase II/histidine kinase"/>
    <property type="match status" value="1"/>
</dbReference>
<name>A0A346E0Y4_9FLAO</name>
<dbReference type="GO" id="GO:0006298">
    <property type="term" value="P:mismatch repair"/>
    <property type="evidence" value="ECO:0007669"/>
    <property type="project" value="InterPro"/>
</dbReference>
<dbReference type="InterPro" id="IPR036890">
    <property type="entry name" value="HATPase_C_sf"/>
</dbReference>
<dbReference type="InterPro" id="IPR014721">
    <property type="entry name" value="Ribsml_uS5_D2-typ_fold_subgr"/>
</dbReference>
<evidence type="ECO:0000259" key="5">
    <source>
        <dbReference type="SMART" id="SM01340"/>
    </source>
</evidence>
<dbReference type="Pfam" id="PF01119">
    <property type="entry name" value="DNA_mis_repair"/>
    <property type="match status" value="1"/>
</dbReference>
<dbReference type="AlphaFoldDB" id="A0A346E0Y4"/>
<dbReference type="EMBL" id="CP028359">
    <property type="protein sequence ID" value="AXN02639.1"/>
    <property type="molecule type" value="Genomic_DNA"/>
</dbReference>
<proteinExistence type="inferred from homology"/>
<evidence type="ECO:0000256" key="3">
    <source>
        <dbReference type="ARBA" id="ARBA00022763"/>
    </source>
</evidence>
<dbReference type="GO" id="GO:0005524">
    <property type="term" value="F:ATP binding"/>
    <property type="evidence" value="ECO:0007669"/>
    <property type="project" value="InterPro"/>
</dbReference>
<evidence type="ECO:0000256" key="2">
    <source>
        <dbReference type="ARBA" id="ARBA00021975"/>
    </source>
</evidence>
<dbReference type="CDD" id="cd00782">
    <property type="entry name" value="MutL_Trans"/>
    <property type="match status" value="1"/>
</dbReference>
<feature type="domain" description="DNA mismatch repair protein S5" evidence="5">
    <location>
        <begin position="211"/>
        <end position="329"/>
    </location>
</feature>
<dbReference type="NCBIfam" id="TIGR00585">
    <property type="entry name" value="mutl"/>
    <property type="match status" value="1"/>
</dbReference>
<dbReference type="GO" id="GO:0030983">
    <property type="term" value="F:mismatched DNA binding"/>
    <property type="evidence" value="ECO:0007669"/>
    <property type="project" value="InterPro"/>
</dbReference>
<dbReference type="InterPro" id="IPR013507">
    <property type="entry name" value="DNA_mismatch_S5_2-like"/>
</dbReference>
<dbReference type="InterPro" id="IPR038973">
    <property type="entry name" value="MutL/Mlh/Pms-like"/>
</dbReference>
<evidence type="ECO:0000256" key="4">
    <source>
        <dbReference type="ARBA" id="ARBA00023204"/>
    </source>
</evidence>
<dbReference type="FunFam" id="3.30.565.10:FF:000003">
    <property type="entry name" value="DNA mismatch repair endonuclease MutL"/>
    <property type="match status" value="1"/>
</dbReference>
<keyword evidence="4" id="KW-0234">DNA repair</keyword>
<dbReference type="Gene3D" id="3.30.230.10">
    <property type="match status" value="1"/>
</dbReference>
<sequence>MKNKLQILPHQDAKKISAGYVIKRPSAVVKELLENSIDAKAKNIQLILSNGGKDLIHVIDDGEGMNPSEAKNSISRFYTSKIESLKDIKYINTKGFRGEALYYISLVSNIEIYTKRKNSELGVFLTLANNKRKFKTVLLKNLVNGTSIYVKNLFYNFPNRKKFLKSSTIELRYIISEVHKIVLSHPYTNFLILHNNKRITRFKKSDIKSRIIEIFGDYYQNVLIKVMKKEKLFLIKGYITSTSFFNTKVNNSYLFVNNRYVVNKRIHTAIISAYNGIISKSNKPNYFLFINIPQPKIEINICQSKTKILIKSEAEICKKINIIIKESLGLKDVFKCWNSNKSNYSKENTLKEVIKKIDFQKVPYKIYKTKYILCLLDFGILIINKTLASNIILDYNFKKEIKTNKRLDHPIKLESFTDFTIYKKDKQDEQRRQAGIIEIFKHFGFQIKGFEITYAPKFLKRIYLCRLLYDLYLSLSKLDYKNEKQISELISQKLYHYYKLEFTKNIAFLEISKLITKIVKLEKVRYKLYNKIFYFLDIKKIFLKYVYKPDSV</sequence>
<comment type="similarity">
    <text evidence="1">Belongs to the DNA mismatch repair MutL/HexB family.</text>
</comment>
<dbReference type="PANTHER" id="PTHR10073:SF12">
    <property type="entry name" value="DNA MISMATCH REPAIR PROTEIN MLH1"/>
    <property type="match status" value="1"/>
</dbReference>
<accession>A0A346E0Y4</accession>
<dbReference type="Proteomes" id="UP000257017">
    <property type="component" value="Chromosome"/>
</dbReference>
<dbReference type="GO" id="GO:0032300">
    <property type="term" value="C:mismatch repair complex"/>
    <property type="evidence" value="ECO:0007669"/>
    <property type="project" value="InterPro"/>
</dbReference>
<dbReference type="SUPFAM" id="SSF54211">
    <property type="entry name" value="Ribosomal protein S5 domain 2-like"/>
    <property type="match status" value="1"/>
</dbReference>
<dbReference type="InterPro" id="IPR002099">
    <property type="entry name" value="MutL/Mlh/PMS"/>
</dbReference>